<comment type="caution">
    <text evidence="7">The sequence shown here is derived from an EMBL/GenBank/DDBJ whole genome shotgun (WGS) entry which is preliminary data.</text>
</comment>
<dbReference type="GO" id="GO:0046872">
    <property type="term" value="F:metal ion binding"/>
    <property type="evidence" value="ECO:0007669"/>
    <property type="project" value="UniProtKB-KW"/>
</dbReference>
<evidence type="ECO:0000256" key="1">
    <source>
        <dbReference type="ARBA" id="ARBA00022485"/>
    </source>
</evidence>
<keyword evidence="1" id="KW-0004">4Fe-4S</keyword>
<reference evidence="7 8" key="1">
    <citation type="submission" date="2016-10" db="EMBL/GenBank/DDBJ databases">
        <authorList>
            <person name="Varghese N."/>
            <person name="Submissions S."/>
        </authorList>
    </citation>
    <scope>NUCLEOTIDE SEQUENCE [LARGE SCALE GENOMIC DNA]</scope>
    <source>
        <strain evidence="7 8">WCC6</strain>
    </source>
</reference>
<keyword evidence="4" id="KW-0411">Iron-sulfur</keyword>
<dbReference type="Gene3D" id="3.40.950.10">
    <property type="entry name" value="Fe-only Hydrogenase (Larger Subunit), Chain L, domain 3"/>
    <property type="match status" value="1"/>
</dbReference>
<dbReference type="InterPro" id="IPR017896">
    <property type="entry name" value="4Fe4S_Fe-S-bd"/>
</dbReference>
<evidence type="ECO:0000313" key="8">
    <source>
        <dbReference type="Proteomes" id="UP000182379"/>
    </source>
</evidence>
<dbReference type="InterPro" id="IPR009016">
    <property type="entry name" value="Fe_hydrogenase"/>
</dbReference>
<proteinExistence type="predicted"/>
<dbReference type="SUPFAM" id="SSF53920">
    <property type="entry name" value="Fe-only hydrogenase"/>
    <property type="match status" value="1"/>
</dbReference>
<dbReference type="Proteomes" id="UP000182379">
    <property type="component" value="Unassembled WGS sequence"/>
</dbReference>
<dbReference type="InterPro" id="IPR007202">
    <property type="entry name" value="4Fe-4S_dom"/>
</dbReference>
<dbReference type="PANTHER" id="PTHR43560">
    <property type="entry name" value="ION-TRANSLOCATING OXIDOREDUCTASE COMPLEX SUBUNIT B"/>
    <property type="match status" value="1"/>
</dbReference>
<dbReference type="InterPro" id="IPR004108">
    <property type="entry name" value="Fe_hydrogenase_lsu_C"/>
</dbReference>
<dbReference type="InterPro" id="IPR050395">
    <property type="entry name" value="4Fe4S_Ferredoxin_RnfB"/>
</dbReference>
<dbReference type="SUPFAM" id="SSF54862">
    <property type="entry name" value="4Fe-4S ferredoxins"/>
    <property type="match status" value="1"/>
</dbReference>
<accession>A0A1H2WKN9</accession>
<dbReference type="Pfam" id="PF13187">
    <property type="entry name" value="Fer4_9"/>
    <property type="match status" value="1"/>
</dbReference>
<name>A0A1H2WKN9_ACIFE</name>
<evidence type="ECO:0000256" key="2">
    <source>
        <dbReference type="ARBA" id="ARBA00022723"/>
    </source>
</evidence>
<dbReference type="Gene3D" id="1.10.15.40">
    <property type="entry name" value="Electron transport complex subunit B, putative Fe-S cluster"/>
    <property type="match status" value="1"/>
</dbReference>
<feature type="domain" description="4Fe-4S ferredoxin-type" evidence="5">
    <location>
        <begin position="36"/>
        <end position="65"/>
    </location>
</feature>
<keyword evidence="3" id="KW-0408">Iron</keyword>
<dbReference type="RefSeq" id="WP_074705665.1">
    <property type="nucleotide sequence ID" value="NZ_CALAKB010000015.1"/>
</dbReference>
<gene>
    <name evidence="7" type="ORF">SAMN05216495_10680</name>
</gene>
<dbReference type="Gene3D" id="3.30.70.20">
    <property type="match status" value="1"/>
</dbReference>
<feature type="domain" description="4Fe-4S ferredoxin-type" evidence="5">
    <location>
        <begin position="7"/>
        <end position="35"/>
    </location>
</feature>
<dbReference type="PROSITE" id="PS51656">
    <property type="entry name" value="4FE4S"/>
    <property type="match status" value="1"/>
</dbReference>
<dbReference type="PANTHER" id="PTHR43560:SF1">
    <property type="entry name" value="ION-TRANSLOCATING OXIDOREDUCTASE COMPLEX SUBUNIT B"/>
    <property type="match status" value="1"/>
</dbReference>
<evidence type="ECO:0000256" key="3">
    <source>
        <dbReference type="ARBA" id="ARBA00023004"/>
    </source>
</evidence>
<dbReference type="Pfam" id="PF02906">
    <property type="entry name" value="Fe_hyd_lg_C"/>
    <property type="match status" value="1"/>
</dbReference>
<evidence type="ECO:0000313" key="7">
    <source>
        <dbReference type="EMBL" id="SDW81200.1"/>
    </source>
</evidence>
<evidence type="ECO:0000259" key="5">
    <source>
        <dbReference type="PROSITE" id="PS51379"/>
    </source>
</evidence>
<dbReference type="EMBL" id="FNOP01000006">
    <property type="protein sequence ID" value="SDW81200.1"/>
    <property type="molecule type" value="Genomic_DNA"/>
</dbReference>
<evidence type="ECO:0000256" key="4">
    <source>
        <dbReference type="ARBA" id="ARBA00023014"/>
    </source>
</evidence>
<dbReference type="PROSITE" id="PS51379">
    <property type="entry name" value="4FE4S_FER_2"/>
    <property type="match status" value="2"/>
</dbReference>
<feature type="domain" description="4Fe-4S" evidence="6">
    <location>
        <begin position="377"/>
        <end position="433"/>
    </location>
</feature>
<keyword evidence="2" id="KW-0479">Metal-binding</keyword>
<evidence type="ECO:0000259" key="6">
    <source>
        <dbReference type="PROSITE" id="PS51656"/>
    </source>
</evidence>
<protein>
    <submittedName>
        <fullName evidence="7">Fe-S cluster</fullName>
    </submittedName>
</protein>
<dbReference type="Pfam" id="PF04060">
    <property type="entry name" value="FeS"/>
    <property type="match status" value="1"/>
</dbReference>
<dbReference type="GO" id="GO:0051539">
    <property type="term" value="F:4 iron, 4 sulfur cluster binding"/>
    <property type="evidence" value="ECO:0007669"/>
    <property type="project" value="UniProtKB-KW"/>
</dbReference>
<sequence>MSEAYLNSVRVNTRRCTGCLICVKDCLVQAIRVRNGKAVILSDRCIDCGECIRCCPTRAMEGWADPLTELKKYKVNIALATPSFYAQFDGNIAASVIWEGLRELGFDTVFDVALAGDYISDEMERYIAHYKGPFPLISSACPAVLRLIQTKYPELVKQVLPILAPAEAAAIYTRRETTKRLQLAPEQVGIWFISPCPAKGTNIHQSVDVAHTAVTGSFTIASIYGPLTQAIKHVQETRYEVPEATLGSSYSLSWGSWQGELESTGVTNALAAQGPEEVDELLEQISMAKLNDVRYACCYSCAGGCIGGPCVAVNKYVAAKNLRVRVERRRSREDGDRKSAMQRRRIIEDFPDSWRYIKPLEPRPHPPLARDFGEALEKMARLKELEKEFPQLDCGACGAPTCHAFAEDVVRGYGKKEGCIFLQKKQETGEKDR</sequence>
<dbReference type="AlphaFoldDB" id="A0A1H2WKN9"/>
<organism evidence="7 8">
    <name type="scientific">Acidaminococcus fermentans</name>
    <dbReference type="NCBI Taxonomy" id="905"/>
    <lineage>
        <taxon>Bacteria</taxon>
        <taxon>Bacillati</taxon>
        <taxon>Bacillota</taxon>
        <taxon>Negativicutes</taxon>
        <taxon>Acidaminococcales</taxon>
        <taxon>Acidaminococcaceae</taxon>
        <taxon>Acidaminococcus</taxon>
    </lineage>
</organism>